<evidence type="ECO:0000256" key="1">
    <source>
        <dbReference type="SAM" id="Phobius"/>
    </source>
</evidence>
<dbReference type="Pfam" id="PF00873">
    <property type="entry name" value="ACR_tran"/>
    <property type="match status" value="2"/>
</dbReference>
<dbReference type="SUPFAM" id="SSF82866">
    <property type="entry name" value="Multidrug efflux transporter AcrB transmembrane domain"/>
    <property type="match status" value="1"/>
</dbReference>
<accession>A0ABV2BZA6</accession>
<name>A0ABV2BZA6_9GAMM</name>
<dbReference type="Gene3D" id="3.30.70.1430">
    <property type="entry name" value="Multidrug efflux transporter AcrB pore domain"/>
    <property type="match status" value="1"/>
</dbReference>
<comment type="caution">
    <text evidence="2">The sequence shown here is derived from an EMBL/GenBank/DDBJ whole genome shotgun (WGS) entry which is preliminary data.</text>
</comment>
<feature type="transmembrane region" description="Helical" evidence="1">
    <location>
        <begin position="195"/>
        <end position="215"/>
    </location>
</feature>
<keyword evidence="3" id="KW-1185">Reference proteome</keyword>
<dbReference type="RefSeq" id="WP_353897736.1">
    <property type="nucleotide sequence ID" value="NZ_JBEVCJ010000037.1"/>
</dbReference>
<dbReference type="SUPFAM" id="SSF82693">
    <property type="entry name" value="Multidrug efflux transporter AcrB pore domain, PN1, PN2, PC1 and PC2 subdomains"/>
    <property type="match status" value="2"/>
</dbReference>
<keyword evidence="1" id="KW-0812">Transmembrane</keyword>
<feature type="transmembrane region" description="Helical" evidence="1">
    <location>
        <begin position="221"/>
        <end position="245"/>
    </location>
</feature>
<organism evidence="2 3">
    <name type="scientific">Aliikangiella maris</name>
    <dbReference type="NCBI Taxonomy" id="3162458"/>
    <lineage>
        <taxon>Bacteria</taxon>
        <taxon>Pseudomonadati</taxon>
        <taxon>Pseudomonadota</taxon>
        <taxon>Gammaproteobacteria</taxon>
        <taxon>Oceanospirillales</taxon>
        <taxon>Pleioneaceae</taxon>
        <taxon>Aliikangiella</taxon>
    </lineage>
</organism>
<dbReference type="Proteomes" id="UP001548189">
    <property type="component" value="Unassembled WGS sequence"/>
</dbReference>
<feature type="transmembrane region" description="Helical" evidence="1">
    <location>
        <begin position="266"/>
        <end position="286"/>
    </location>
</feature>
<keyword evidence="1" id="KW-1133">Transmembrane helix</keyword>
<protein>
    <submittedName>
        <fullName evidence="2">Efflux RND transporter permease subunit</fullName>
    </submittedName>
</protein>
<dbReference type="Gene3D" id="3.30.70.1320">
    <property type="entry name" value="Multidrug efflux transporter AcrB pore domain like"/>
    <property type="match status" value="1"/>
</dbReference>
<sequence>MGALKIPVQMIPDLEVRTISVITGWPGATPQDVEKEILIEQERYLRTIPNLKRMTSYAEMGEASIEMEFPFGIEVNDALLDVNNALSQVPSYPENVDQPRILANSFSNNAFMYFTLRPQKENPLKLDMDLVRDYAEDYIRPRMETVPGISEVRVGGGAARQIQIKIDPAKLAQRGISITQVRNAIRVLRSIQATIIGLIGIPLCTIAAFLGLLLFDRTINVISLAGVAFAIGMTVDNAIVVLESIMQAKHKGVSRFKAAIIGVQDVWPAVLASTATTVLVFAPILFVQQEAGQLYSDYCDRYLRSNHYFNAGCHICCPCCIGQSQSTRNCRSKANSTV</sequence>
<reference evidence="2 3" key="1">
    <citation type="submission" date="2024-06" db="EMBL/GenBank/DDBJ databases">
        <authorList>
            <person name="Li F."/>
        </authorList>
    </citation>
    <scope>NUCLEOTIDE SEQUENCE [LARGE SCALE GENOMIC DNA]</scope>
    <source>
        <strain evidence="2 3">GXAS 311</strain>
    </source>
</reference>
<dbReference type="EMBL" id="JBEVCJ010000037">
    <property type="protein sequence ID" value="MET1257153.1"/>
    <property type="molecule type" value="Genomic_DNA"/>
</dbReference>
<keyword evidence="1" id="KW-0472">Membrane</keyword>
<dbReference type="InterPro" id="IPR027463">
    <property type="entry name" value="AcrB_DN_DC_subdom"/>
</dbReference>
<dbReference type="PANTHER" id="PTHR32063">
    <property type="match status" value="1"/>
</dbReference>
<evidence type="ECO:0000313" key="2">
    <source>
        <dbReference type="EMBL" id="MET1257153.1"/>
    </source>
</evidence>
<evidence type="ECO:0000313" key="3">
    <source>
        <dbReference type="Proteomes" id="UP001548189"/>
    </source>
</evidence>
<gene>
    <name evidence="2" type="ORF">ABVT43_18560</name>
</gene>
<dbReference type="Gene3D" id="3.30.2090.10">
    <property type="entry name" value="Multidrug efflux transporter AcrB TolC docking domain, DN and DC subdomains"/>
    <property type="match status" value="1"/>
</dbReference>
<proteinExistence type="predicted"/>
<dbReference type="InterPro" id="IPR001036">
    <property type="entry name" value="Acrflvin-R"/>
</dbReference>
<dbReference type="PANTHER" id="PTHR32063:SF0">
    <property type="entry name" value="SWARMING MOTILITY PROTEIN SWRC"/>
    <property type="match status" value="1"/>
</dbReference>
<dbReference type="Gene3D" id="1.20.1640.10">
    <property type="entry name" value="Multidrug efflux transporter AcrB transmembrane domain"/>
    <property type="match status" value="2"/>
</dbReference>